<dbReference type="Proteomes" id="UP000629468">
    <property type="component" value="Unassembled WGS sequence"/>
</dbReference>
<dbReference type="EMBL" id="JABXXO010000015">
    <property type="protein sequence ID" value="KAF7760315.1"/>
    <property type="molecule type" value="Genomic_DNA"/>
</dbReference>
<dbReference type="AlphaFoldDB" id="A0A8H7EW93"/>
<evidence type="ECO:0000313" key="2">
    <source>
        <dbReference type="Proteomes" id="UP000629468"/>
    </source>
</evidence>
<sequence length="102" mass="12005">MAHFSALVIEQKSVRKFDGRDLGQELRNIPLFCILGLVDFVQMWNRYQCAPKKLAWRRLRRPNRTRHMPLHDDSQLRQAFCLTPVNSGPNHFRTASWTRCPG</sequence>
<accession>A0A8H7EW93</accession>
<name>A0A8H7EW93_AGABI</name>
<reference evidence="1 2" key="1">
    <citation type="journal article" name="Sci. Rep.">
        <title>Telomere-to-telomere assembled and centromere annotated genomes of the two main subspecies of the button mushroom Agaricus bisporus reveal especially polymorphic chromosome ends.</title>
        <authorList>
            <person name="Sonnenberg A.S.M."/>
            <person name="Sedaghat-Telgerd N."/>
            <person name="Lavrijssen B."/>
            <person name="Ohm R.A."/>
            <person name="Hendrickx P.M."/>
            <person name="Scholtmeijer K."/>
            <person name="Baars J.J.P."/>
            <person name="van Peer A."/>
        </authorList>
    </citation>
    <scope>NUCLEOTIDE SEQUENCE [LARGE SCALE GENOMIC DNA]</scope>
    <source>
        <strain evidence="1 2">H119_p4</strain>
    </source>
</reference>
<comment type="caution">
    <text evidence="1">The sequence shown here is derived from an EMBL/GenBank/DDBJ whole genome shotgun (WGS) entry which is preliminary data.</text>
</comment>
<gene>
    <name evidence="1" type="ORF">Agabi119p4_10991</name>
</gene>
<proteinExistence type="predicted"/>
<organism evidence="1 2">
    <name type="scientific">Agaricus bisporus var. burnettii</name>
    <dbReference type="NCBI Taxonomy" id="192524"/>
    <lineage>
        <taxon>Eukaryota</taxon>
        <taxon>Fungi</taxon>
        <taxon>Dikarya</taxon>
        <taxon>Basidiomycota</taxon>
        <taxon>Agaricomycotina</taxon>
        <taxon>Agaricomycetes</taxon>
        <taxon>Agaricomycetidae</taxon>
        <taxon>Agaricales</taxon>
        <taxon>Agaricineae</taxon>
        <taxon>Agaricaceae</taxon>
        <taxon>Agaricus</taxon>
    </lineage>
</organism>
<protein>
    <submittedName>
        <fullName evidence="1">Uncharacterized protein</fullName>
    </submittedName>
</protein>
<evidence type="ECO:0000313" key="1">
    <source>
        <dbReference type="EMBL" id="KAF7760315.1"/>
    </source>
</evidence>